<evidence type="ECO:0000313" key="4">
    <source>
        <dbReference type="Proteomes" id="UP000198500"/>
    </source>
</evidence>
<dbReference type="Proteomes" id="UP000198500">
    <property type="component" value="Unassembled WGS sequence"/>
</dbReference>
<feature type="region of interest" description="Disordered" evidence="1">
    <location>
        <begin position="109"/>
        <end position="132"/>
    </location>
</feature>
<dbReference type="InterPro" id="IPR038610">
    <property type="entry name" value="FliK-like_C_sf"/>
</dbReference>
<feature type="compositionally biased region" description="Low complexity" evidence="1">
    <location>
        <begin position="238"/>
        <end position="250"/>
    </location>
</feature>
<accession>A0A1H3GD03</accession>
<sequence>MSGITPILDTLLHQVLGKRVDNPSPKVLNEPVKPMTPSEAPRALHSDSRLDARQPQLTPLGGAAARETPQEGTPAARQGQTPASTTTQFSPAARSIADILVKFPAPPSALSPSAPLMSPSGQSASPTQVASSLQASINESGLFYESHLGRWFRGELSRQALEREPQMLMTRAQRPAPGDFAALGSLRPVGSAQASPPAPLSPPDAHTVSRLLPLLDPASAGGRGERGAMASSVSSQMSPATPTPLSSTPSIGQPGPVAANQGASSGQAAWSPSDTAMADMASRSAITLQEPVNEALQSVVRHQLEMLVTPVLRWEGDVWTGIFMALLVHVPEPTDQRYGREEEGEHDQQEDDAPPWRSDITLRLPHLGELSVSMRLAGVRLTMTLASPSADVVRSLEMGQGDLRSRLEACGFDEVLLRTHLSNLEGTVE</sequence>
<feature type="compositionally biased region" description="Basic and acidic residues" evidence="1">
    <location>
        <begin position="42"/>
        <end position="52"/>
    </location>
</feature>
<protein>
    <submittedName>
        <fullName evidence="3">Hook-length control protein FliK</fullName>
    </submittedName>
</protein>
<feature type="compositionally biased region" description="Polar residues" evidence="1">
    <location>
        <begin position="78"/>
        <end position="89"/>
    </location>
</feature>
<feature type="compositionally biased region" description="Low complexity" evidence="1">
    <location>
        <begin position="110"/>
        <end position="120"/>
    </location>
</feature>
<evidence type="ECO:0000256" key="1">
    <source>
        <dbReference type="SAM" id="MobiDB-lite"/>
    </source>
</evidence>
<feature type="region of interest" description="Disordered" evidence="1">
    <location>
        <begin position="18"/>
        <end position="89"/>
    </location>
</feature>
<name>A0A1H3GD03_9GAMM</name>
<dbReference type="OrthoDB" id="5296742at2"/>
<gene>
    <name evidence="3" type="ORF">SAMN05443545_10971</name>
</gene>
<dbReference type="InterPro" id="IPR021136">
    <property type="entry name" value="Flagellar_hook_control-like_C"/>
</dbReference>
<feature type="compositionally biased region" description="Low complexity" evidence="1">
    <location>
        <begin position="258"/>
        <end position="269"/>
    </location>
</feature>
<feature type="domain" description="Flagellar hook-length control protein-like C-terminal" evidence="2">
    <location>
        <begin position="345"/>
        <end position="413"/>
    </location>
</feature>
<reference evidence="3 4" key="1">
    <citation type="submission" date="2016-10" db="EMBL/GenBank/DDBJ databases">
        <authorList>
            <person name="de Groot N.N."/>
        </authorList>
    </citation>
    <scope>NUCLEOTIDE SEQUENCE [LARGE SCALE GENOMIC DNA]</scope>
    <source>
        <strain evidence="3 4">DSM 19219</strain>
    </source>
</reference>
<feature type="region of interest" description="Disordered" evidence="1">
    <location>
        <begin position="178"/>
        <end position="275"/>
    </location>
</feature>
<organism evidence="3 4">
    <name type="scientific">Aidingimonas halophila</name>
    <dbReference type="NCBI Taxonomy" id="574349"/>
    <lineage>
        <taxon>Bacteria</taxon>
        <taxon>Pseudomonadati</taxon>
        <taxon>Pseudomonadota</taxon>
        <taxon>Gammaproteobacteria</taxon>
        <taxon>Oceanospirillales</taxon>
        <taxon>Halomonadaceae</taxon>
        <taxon>Aidingimonas</taxon>
    </lineage>
</organism>
<dbReference type="Pfam" id="PF02120">
    <property type="entry name" value="Flg_hook"/>
    <property type="match status" value="1"/>
</dbReference>
<proteinExistence type="predicted"/>
<evidence type="ECO:0000259" key="2">
    <source>
        <dbReference type="Pfam" id="PF02120"/>
    </source>
</evidence>
<dbReference type="RefSeq" id="WP_092571708.1">
    <property type="nucleotide sequence ID" value="NZ_BMXH01000007.1"/>
</dbReference>
<feature type="region of interest" description="Disordered" evidence="1">
    <location>
        <begin position="337"/>
        <end position="356"/>
    </location>
</feature>
<dbReference type="Gene3D" id="3.30.750.140">
    <property type="match status" value="1"/>
</dbReference>
<feature type="compositionally biased region" description="Basic and acidic residues" evidence="1">
    <location>
        <begin position="337"/>
        <end position="347"/>
    </location>
</feature>
<dbReference type="EMBL" id="FNNI01000009">
    <property type="protein sequence ID" value="SDY00930.1"/>
    <property type="molecule type" value="Genomic_DNA"/>
</dbReference>
<dbReference type="AlphaFoldDB" id="A0A1H3GD03"/>
<dbReference type="STRING" id="574349.SAMN05443545_10971"/>
<keyword evidence="4" id="KW-1185">Reference proteome</keyword>
<evidence type="ECO:0000313" key="3">
    <source>
        <dbReference type="EMBL" id="SDY00930.1"/>
    </source>
</evidence>
<feature type="compositionally biased region" description="Polar residues" evidence="1">
    <location>
        <begin position="121"/>
        <end position="132"/>
    </location>
</feature>